<evidence type="ECO:0000256" key="2">
    <source>
        <dbReference type="ARBA" id="ARBA00023125"/>
    </source>
</evidence>
<dbReference type="InterPro" id="IPR051081">
    <property type="entry name" value="HTH_MetalResp_TranReg"/>
</dbReference>
<dbReference type="SUPFAM" id="SSF46785">
    <property type="entry name" value="Winged helix' DNA-binding domain"/>
    <property type="match status" value="1"/>
</dbReference>
<reference evidence="5 7" key="1">
    <citation type="submission" date="2018-07" db="EMBL/GenBank/DDBJ databases">
        <title>Brachybacterium saurashtrense DSM 23186 genome sequence.</title>
        <authorList>
            <person name="Guo L."/>
        </authorList>
    </citation>
    <scope>NUCLEOTIDE SEQUENCE [LARGE SCALE GENOMIC DNA]</scope>
    <source>
        <strain evidence="5 7">DSM 23186</strain>
    </source>
</reference>
<dbReference type="Gene3D" id="1.10.10.10">
    <property type="entry name" value="Winged helix-like DNA-binding domain superfamily/Winged helix DNA-binding domain"/>
    <property type="match status" value="1"/>
</dbReference>
<dbReference type="InterPro" id="IPR036390">
    <property type="entry name" value="WH_DNA-bd_sf"/>
</dbReference>
<dbReference type="GO" id="GO:0003700">
    <property type="term" value="F:DNA-binding transcription factor activity"/>
    <property type="evidence" value="ECO:0007669"/>
    <property type="project" value="InterPro"/>
</dbReference>
<dbReference type="PRINTS" id="PR00778">
    <property type="entry name" value="HTHARSR"/>
</dbReference>
<name>A0A345YPL9_9MICO</name>
<dbReference type="KEGG" id="bsau:DWV08_09775"/>
<proteinExistence type="predicted"/>
<gene>
    <name evidence="5" type="ORF">DWV08_09775</name>
    <name evidence="6" type="ORF">DXU92_01520</name>
</gene>
<dbReference type="EMBL" id="QSWH01000001">
    <property type="protein sequence ID" value="RRR24890.1"/>
    <property type="molecule type" value="Genomic_DNA"/>
</dbReference>
<evidence type="ECO:0000313" key="5">
    <source>
        <dbReference type="EMBL" id="AXK45871.1"/>
    </source>
</evidence>
<evidence type="ECO:0000256" key="3">
    <source>
        <dbReference type="ARBA" id="ARBA00023163"/>
    </source>
</evidence>
<dbReference type="InterPro" id="IPR011991">
    <property type="entry name" value="ArsR-like_HTH"/>
</dbReference>
<protein>
    <submittedName>
        <fullName evidence="6">ArsR family transcriptional regulator</fullName>
    </submittedName>
</protein>
<dbReference type="InterPro" id="IPR001845">
    <property type="entry name" value="HTH_ArsR_DNA-bd_dom"/>
</dbReference>
<keyword evidence="7" id="KW-1185">Reference proteome</keyword>
<dbReference type="SMART" id="SM00418">
    <property type="entry name" value="HTH_ARSR"/>
    <property type="match status" value="1"/>
</dbReference>
<keyword evidence="2" id="KW-0238">DNA-binding</keyword>
<dbReference type="EMBL" id="CP031356">
    <property type="protein sequence ID" value="AXK45871.1"/>
    <property type="molecule type" value="Genomic_DNA"/>
</dbReference>
<dbReference type="PANTHER" id="PTHR33154:SF33">
    <property type="entry name" value="TRANSCRIPTIONAL REPRESSOR SDPR"/>
    <property type="match status" value="1"/>
</dbReference>
<keyword evidence="1" id="KW-0805">Transcription regulation</keyword>
<dbReference type="AlphaFoldDB" id="A0A345YPL9"/>
<accession>A0A345YPL9</accession>
<evidence type="ECO:0000259" key="4">
    <source>
        <dbReference type="PROSITE" id="PS50987"/>
    </source>
</evidence>
<dbReference type="GO" id="GO:0003677">
    <property type="term" value="F:DNA binding"/>
    <property type="evidence" value="ECO:0007669"/>
    <property type="project" value="UniProtKB-KW"/>
</dbReference>
<dbReference type="Proteomes" id="UP000254236">
    <property type="component" value="Chromosome"/>
</dbReference>
<dbReference type="PANTHER" id="PTHR33154">
    <property type="entry name" value="TRANSCRIPTIONAL REGULATOR, ARSR FAMILY"/>
    <property type="match status" value="1"/>
</dbReference>
<evidence type="ECO:0000313" key="8">
    <source>
        <dbReference type="Proteomes" id="UP000282185"/>
    </source>
</evidence>
<dbReference type="CDD" id="cd00090">
    <property type="entry name" value="HTH_ARSR"/>
    <property type="match status" value="1"/>
</dbReference>
<dbReference type="NCBIfam" id="NF033788">
    <property type="entry name" value="HTH_metalloreg"/>
    <property type="match status" value="1"/>
</dbReference>
<sequence length="131" mass="14028">MYVCATVPSRRRRSQAVAAQTFPAPDPALDLALRALADGNRRAILGVIRSSPQPVGEIADELGLSQQTTSHHLGVLRRAGLAASSRDGTRHLFVVDTDGLAAVRSYLDDFWPATLADLKAAVESRQQAPRG</sequence>
<dbReference type="Proteomes" id="UP000282185">
    <property type="component" value="Unassembled WGS sequence"/>
</dbReference>
<evidence type="ECO:0000313" key="6">
    <source>
        <dbReference type="EMBL" id="RRR24890.1"/>
    </source>
</evidence>
<evidence type="ECO:0000313" key="7">
    <source>
        <dbReference type="Proteomes" id="UP000254236"/>
    </source>
</evidence>
<organism evidence="6 8">
    <name type="scientific">Brachybacterium saurashtrense</name>
    <dbReference type="NCBI Taxonomy" id="556288"/>
    <lineage>
        <taxon>Bacteria</taxon>
        <taxon>Bacillati</taxon>
        <taxon>Actinomycetota</taxon>
        <taxon>Actinomycetes</taxon>
        <taxon>Micrococcales</taxon>
        <taxon>Dermabacteraceae</taxon>
        <taxon>Brachybacterium</taxon>
    </lineage>
</organism>
<feature type="domain" description="HTH arsR-type" evidence="4">
    <location>
        <begin position="21"/>
        <end position="122"/>
    </location>
</feature>
<evidence type="ECO:0000256" key="1">
    <source>
        <dbReference type="ARBA" id="ARBA00023015"/>
    </source>
</evidence>
<keyword evidence="3" id="KW-0804">Transcription</keyword>
<dbReference type="Pfam" id="PF12840">
    <property type="entry name" value="HTH_20"/>
    <property type="match status" value="1"/>
</dbReference>
<dbReference type="InterPro" id="IPR036388">
    <property type="entry name" value="WH-like_DNA-bd_sf"/>
</dbReference>
<dbReference type="OrthoDB" id="3628603at2"/>
<reference evidence="6 8" key="2">
    <citation type="submission" date="2018-08" db="EMBL/GenBank/DDBJ databases">
        <title>Brachybacterium saurashtrense DSM 23186.</title>
        <authorList>
            <person name="Li Y."/>
        </authorList>
    </citation>
    <scope>NUCLEOTIDE SEQUENCE [LARGE SCALE GENOMIC DNA]</scope>
    <source>
        <strain evidence="6 8">DSM 23186</strain>
    </source>
</reference>
<dbReference type="PROSITE" id="PS50987">
    <property type="entry name" value="HTH_ARSR_2"/>
    <property type="match status" value="1"/>
</dbReference>